<dbReference type="AlphaFoldDB" id="A0A0J1CU52"/>
<dbReference type="Proteomes" id="UP000035963">
    <property type="component" value="Unassembled WGS sequence"/>
</dbReference>
<evidence type="ECO:0000256" key="4">
    <source>
        <dbReference type="ARBA" id="ARBA00023136"/>
    </source>
</evidence>
<feature type="transmembrane region" description="Helical" evidence="5">
    <location>
        <begin position="133"/>
        <end position="150"/>
    </location>
</feature>
<organism evidence="7 8">
    <name type="scientific">Caballeronia mineralivorans PML1(12)</name>
    <dbReference type="NCBI Taxonomy" id="908627"/>
    <lineage>
        <taxon>Bacteria</taxon>
        <taxon>Pseudomonadati</taxon>
        <taxon>Pseudomonadota</taxon>
        <taxon>Betaproteobacteria</taxon>
        <taxon>Burkholderiales</taxon>
        <taxon>Burkholderiaceae</taxon>
        <taxon>Caballeronia</taxon>
    </lineage>
</organism>
<keyword evidence="3 5" id="KW-1133">Transmembrane helix</keyword>
<evidence type="ECO:0000259" key="6">
    <source>
        <dbReference type="Pfam" id="PF00892"/>
    </source>
</evidence>
<comment type="caution">
    <text evidence="7">The sequence shown here is derived from an EMBL/GenBank/DDBJ whole genome shotgun (WGS) entry which is preliminary data.</text>
</comment>
<dbReference type="OrthoDB" id="8584557at2"/>
<dbReference type="Pfam" id="PF00892">
    <property type="entry name" value="EamA"/>
    <property type="match status" value="2"/>
</dbReference>
<dbReference type="GO" id="GO:0016020">
    <property type="term" value="C:membrane"/>
    <property type="evidence" value="ECO:0007669"/>
    <property type="project" value="UniProtKB-SubCell"/>
</dbReference>
<evidence type="ECO:0000256" key="1">
    <source>
        <dbReference type="ARBA" id="ARBA00004141"/>
    </source>
</evidence>
<dbReference type="PATRIC" id="fig|908627.4.peg.4826"/>
<dbReference type="InterPro" id="IPR000620">
    <property type="entry name" value="EamA_dom"/>
</dbReference>
<keyword evidence="8" id="KW-1185">Reference proteome</keyword>
<feature type="transmembrane region" description="Helical" evidence="5">
    <location>
        <begin position="83"/>
        <end position="100"/>
    </location>
</feature>
<keyword evidence="2 5" id="KW-0812">Transmembrane</keyword>
<feature type="domain" description="EamA" evidence="6">
    <location>
        <begin position="16"/>
        <end position="147"/>
    </location>
</feature>
<dbReference type="SUPFAM" id="SSF103481">
    <property type="entry name" value="Multidrug resistance efflux transporter EmrE"/>
    <property type="match status" value="2"/>
</dbReference>
<evidence type="ECO:0000256" key="5">
    <source>
        <dbReference type="SAM" id="Phobius"/>
    </source>
</evidence>
<dbReference type="PANTHER" id="PTHR22911:SF6">
    <property type="entry name" value="SOLUTE CARRIER FAMILY 35 MEMBER G1"/>
    <property type="match status" value="1"/>
</dbReference>
<accession>A0A0J1CU52</accession>
<feature type="transmembrane region" description="Helical" evidence="5">
    <location>
        <begin position="45"/>
        <end position="62"/>
    </location>
</feature>
<name>A0A0J1CU52_9BURK</name>
<feature type="transmembrane region" description="Helical" evidence="5">
    <location>
        <begin position="106"/>
        <end position="124"/>
    </location>
</feature>
<reference evidence="7 8" key="1">
    <citation type="journal article" date="2015" name="Genome Announc.">
        <title>Draft Genome Sequence of Burkholderia sp. Strain PML1(12), an Ectomycorrhizosphere-Inhabiting Bacterium with Effective Mineral-Weathering Ability.</title>
        <authorList>
            <person name="Uroz S."/>
            <person name="Oger P."/>
        </authorList>
    </citation>
    <scope>NUCLEOTIDE SEQUENCE [LARGE SCALE GENOMIC DNA]</scope>
    <source>
        <strain evidence="8">PML1(12)</strain>
    </source>
</reference>
<evidence type="ECO:0000256" key="3">
    <source>
        <dbReference type="ARBA" id="ARBA00022989"/>
    </source>
</evidence>
<evidence type="ECO:0000256" key="2">
    <source>
        <dbReference type="ARBA" id="ARBA00022692"/>
    </source>
</evidence>
<feature type="transmembrane region" description="Helical" evidence="5">
    <location>
        <begin position="215"/>
        <end position="233"/>
    </location>
</feature>
<feature type="domain" description="EamA" evidence="6">
    <location>
        <begin position="157"/>
        <end position="287"/>
    </location>
</feature>
<evidence type="ECO:0000313" key="7">
    <source>
        <dbReference type="EMBL" id="KLU24130.1"/>
    </source>
</evidence>
<dbReference type="EMBL" id="AEJF01000134">
    <property type="protein sequence ID" value="KLU24130.1"/>
    <property type="molecule type" value="Genomic_DNA"/>
</dbReference>
<feature type="transmembrane region" description="Helical" evidence="5">
    <location>
        <begin position="12"/>
        <end position="33"/>
    </location>
</feature>
<feature type="transmembrane region" description="Helical" evidence="5">
    <location>
        <begin position="156"/>
        <end position="176"/>
    </location>
</feature>
<sequence length="298" mass="31946">MPLSIAQSRAVPLRSITQILAAMFCFALVDALAKSLSLKYPANEITFFRMIFGLLPAIAMCMQGKPLTERLRTLDFPAQTLRAVTLLCALGLFFAGLPYVPLSEAVAIVYSETIFVIVLAPLLLKETLRRRDAGAAAIGFIGVLLVVRPSSDQTSWLGPVLLVLSAIFGALSILQIKRIRASNDSSVTVLYFTMIGALVSGLSLFFAWQTPTLDSLALMGLLGILAGTGQLLLTMAFRQADASALAPYNYTSIVWAAIFGYVAWGETVGMVSLMGILLIVGSSILVAIRRKQADGPLV</sequence>
<protein>
    <recommendedName>
        <fullName evidence="6">EamA domain-containing protein</fullName>
    </recommendedName>
</protein>
<dbReference type="PANTHER" id="PTHR22911">
    <property type="entry name" value="ACYL-MALONYL CONDENSING ENZYME-RELATED"/>
    <property type="match status" value="1"/>
</dbReference>
<evidence type="ECO:0000313" key="8">
    <source>
        <dbReference type="Proteomes" id="UP000035963"/>
    </source>
</evidence>
<comment type="subcellular location">
    <subcellularLocation>
        <location evidence="1">Membrane</location>
        <topology evidence="1">Multi-pass membrane protein</topology>
    </subcellularLocation>
</comment>
<feature type="transmembrane region" description="Helical" evidence="5">
    <location>
        <begin position="270"/>
        <end position="288"/>
    </location>
</feature>
<gene>
    <name evidence="7" type="ORF">EOS_21600</name>
</gene>
<proteinExistence type="predicted"/>
<keyword evidence="4 5" id="KW-0472">Membrane</keyword>
<dbReference type="InterPro" id="IPR037185">
    <property type="entry name" value="EmrE-like"/>
</dbReference>
<feature type="transmembrane region" description="Helical" evidence="5">
    <location>
        <begin position="188"/>
        <end position="209"/>
    </location>
</feature>
<feature type="transmembrane region" description="Helical" evidence="5">
    <location>
        <begin position="245"/>
        <end position="264"/>
    </location>
</feature>
<dbReference type="RefSeq" id="WP_047848742.1">
    <property type="nucleotide sequence ID" value="NZ_AEJF01000134.1"/>
</dbReference>